<dbReference type="Gene3D" id="1.20.1070.10">
    <property type="entry name" value="Rhodopsin 7-helix transmembrane proteins"/>
    <property type="match status" value="1"/>
</dbReference>
<evidence type="ECO:0000313" key="5">
    <source>
        <dbReference type="EnsemblMetazoa" id="KAF7490322.1"/>
    </source>
</evidence>
<keyword evidence="6" id="KW-1185">Reference proteome</keyword>
<organism evidence="4 7">
    <name type="scientific">Sarcoptes scabiei</name>
    <name type="common">Itch mite</name>
    <name type="synonym">Acarus scabiei</name>
    <dbReference type="NCBI Taxonomy" id="52283"/>
    <lineage>
        <taxon>Eukaryota</taxon>
        <taxon>Metazoa</taxon>
        <taxon>Ecdysozoa</taxon>
        <taxon>Arthropoda</taxon>
        <taxon>Chelicerata</taxon>
        <taxon>Arachnida</taxon>
        <taxon>Acari</taxon>
        <taxon>Acariformes</taxon>
        <taxon>Sarcoptiformes</taxon>
        <taxon>Astigmata</taxon>
        <taxon>Psoroptidia</taxon>
        <taxon>Sarcoptoidea</taxon>
        <taxon>Sarcoptidae</taxon>
        <taxon>Sarcoptinae</taxon>
        <taxon>Sarcoptes</taxon>
    </lineage>
</organism>
<gene>
    <name evidence="4" type="ORF">QR98_0019290</name>
    <name evidence="3" type="ORF">SSS_3421</name>
</gene>
<evidence type="ECO:0000313" key="7">
    <source>
        <dbReference type="Proteomes" id="UP000616769"/>
    </source>
</evidence>
<evidence type="ECO:0000313" key="6">
    <source>
        <dbReference type="Proteomes" id="UP000070412"/>
    </source>
</evidence>
<reference evidence="4 7" key="1">
    <citation type="journal article" date="2015" name="Parasit. Vectors">
        <title>Draft genome of the scabies mite.</title>
        <authorList>
            <person name="Rider S.D.Jr."/>
            <person name="Morgan M.S."/>
            <person name="Arlian L.G."/>
        </authorList>
    </citation>
    <scope>NUCLEOTIDE SEQUENCE [LARGE SCALE GENOMIC DNA]</scope>
    <source>
        <strain evidence="4">Arlian Lab</strain>
    </source>
</reference>
<dbReference type="Pfam" id="PF06687">
    <property type="entry name" value="SUR7"/>
    <property type="match status" value="1"/>
</dbReference>
<keyword evidence="2" id="KW-0812">Transmembrane</keyword>
<feature type="transmembrane region" description="Helical" evidence="2">
    <location>
        <begin position="74"/>
        <end position="98"/>
    </location>
</feature>
<dbReference type="Proteomes" id="UP000616769">
    <property type="component" value="Unassembled WGS sequence"/>
</dbReference>
<evidence type="ECO:0000256" key="1">
    <source>
        <dbReference type="SAM" id="MobiDB-lite"/>
    </source>
</evidence>
<name>A0A131ZXF9_SARSC</name>
<dbReference type="EnsemblMetazoa" id="SSS_3421s_mrna">
    <property type="protein sequence ID" value="KAF7490322.1"/>
    <property type="gene ID" value="SSS_3421"/>
</dbReference>
<proteinExistence type="predicted"/>
<reference evidence="6" key="2">
    <citation type="journal article" date="2020" name="PLoS Negl. Trop. Dis.">
        <title>High-quality nuclear genome for Sarcoptes scabiei-A critical resource for a neglected parasite.</title>
        <authorList>
            <person name="Korhonen P.K."/>
            <person name="Gasser R.B."/>
            <person name="Ma G."/>
            <person name="Wang T."/>
            <person name="Stroehlein A.J."/>
            <person name="Young N.D."/>
            <person name="Ang C.S."/>
            <person name="Fernando D.D."/>
            <person name="Lu H.C."/>
            <person name="Taylor S."/>
            <person name="Reynolds S.L."/>
            <person name="Mofiz E."/>
            <person name="Najaraj S.H."/>
            <person name="Gowda H."/>
            <person name="Madugundu A."/>
            <person name="Renuse S."/>
            <person name="Holt D."/>
            <person name="Pandey A."/>
            <person name="Papenfuss A.T."/>
            <person name="Fischer K."/>
        </authorList>
    </citation>
    <scope>NUCLEOTIDE SEQUENCE [LARGE SCALE GENOMIC DNA]</scope>
</reference>
<evidence type="ECO:0000313" key="4">
    <source>
        <dbReference type="EMBL" id="KPM03496.1"/>
    </source>
</evidence>
<feature type="region of interest" description="Disordered" evidence="1">
    <location>
        <begin position="1"/>
        <end position="20"/>
    </location>
</feature>
<dbReference type="Proteomes" id="UP000070412">
    <property type="component" value="Unassembled WGS sequence"/>
</dbReference>
<evidence type="ECO:0000256" key="2">
    <source>
        <dbReference type="SAM" id="Phobius"/>
    </source>
</evidence>
<dbReference type="InterPro" id="IPR009571">
    <property type="entry name" value="SUR7/Rim9-like_fungi"/>
</dbReference>
<dbReference type="EMBL" id="WVUK01000062">
    <property type="protein sequence ID" value="KAF7490322.1"/>
    <property type="molecule type" value="Genomic_DNA"/>
</dbReference>
<reference evidence="3" key="3">
    <citation type="submission" date="2020-01" db="EMBL/GenBank/DDBJ databases">
        <authorList>
            <person name="Korhonen P.K.K."/>
            <person name="Guangxu M.G."/>
            <person name="Wang T.W."/>
            <person name="Stroehlein A.J.S."/>
            <person name="Young N.D."/>
            <person name="Ang C.-S.A."/>
            <person name="Fernando D.W.F."/>
            <person name="Lu H.L."/>
            <person name="Taylor S.T."/>
            <person name="Ehtesham M.E.M."/>
            <person name="Najaraj S.H.N."/>
            <person name="Harsha G.H.G."/>
            <person name="Madugundu A.M."/>
            <person name="Renuse S.R."/>
            <person name="Holt D.H."/>
            <person name="Pandey A.P."/>
            <person name="Papenfuss A.P."/>
            <person name="Gasser R.B.G."/>
            <person name="Fischer K.F."/>
        </authorList>
    </citation>
    <scope>NUCLEOTIDE SEQUENCE</scope>
    <source>
        <strain evidence="3">SSS_KF_BRIS2020</strain>
    </source>
</reference>
<feature type="transmembrane region" description="Helical" evidence="2">
    <location>
        <begin position="29"/>
        <end position="54"/>
    </location>
</feature>
<accession>A0A131ZXF9</accession>
<feature type="compositionally biased region" description="Basic and acidic residues" evidence="1">
    <location>
        <begin position="1"/>
        <end position="18"/>
    </location>
</feature>
<evidence type="ECO:0000313" key="3">
    <source>
        <dbReference type="EMBL" id="KAF7490322.1"/>
    </source>
</evidence>
<keyword evidence="2" id="KW-0472">Membrane</keyword>
<protein>
    <submittedName>
        <fullName evidence="4 5">Uncharacterized protein</fullName>
    </submittedName>
</protein>
<reference evidence="5" key="4">
    <citation type="submission" date="2022-06" db="UniProtKB">
        <authorList>
            <consortium name="EnsemblMetazoa"/>
        </authorList>
    </citation>
    <scope>IDENTIFICATION</scope>
</reference>
<sequence>MSETRTTHIDEDNNDHQSNRSSKNRYIFLIYRMFVISFCLLLVLFFVVYISTFYKFSTSSDQLEEFFWNNWPNFLLQLVTFLTIIGAFLLVLFLAYLIRDRLRRSNDESIKFFHFDSKIFGEYFQEESSTRIIKEIRIPIDTNRDQPKPIQKAKINDVFNIDLEKKIYFHNDKQ</sequence>
<dbReference type="VEuPathDB" id="VectorBase:SSCA003863"/>
<dbReference type="EMBL" id="JXLN01005273">
    <property type="protein sequence ID" value="KPM03496.1"/>
    <property type="molecule type" value="Genomic_DNA"/>
</dbReference>
<keyword evidence="2" id="KW-1133">Transmembrane helix</keyword>
<dbReference type="GO" id="GO:0005886">
    <property type="term" value="C:plasma membrane"/>
    <property type="evidence" value="ECO:0007669"/>
    <property type="project" value="InterPro"/>
</dbReference>
<dbReference type="AlphaFoldDB" id="A0A131ZXF9"/>